<dbReference type="Gene3D" id="3.40.50.300">
    <property type="entry name" value="P-loop containing nucleotide triphosphate hydrolases"/>
    <property type="match status" value="2"/>
</dbReference>
<accession>A0ABW8I779</accession>
<keyword evidence="3" id="KW-0378">Hydrolase</keyword>
<evidence type="ECO:0000259" key="2">
    <source>
        <dbReference type="PROSITE" id="PS51194"/>
    </source>
</evidence>
<dbReference type="InterPro" id="IPR027417">
    <property type="entry name" value="P-loop_NTPase"/>
</dbReference>
<sequence>MTKLQLITQNLVDTIIKLSEEAEEIYILTSFVMKSGVKRILPALQLAAVRGAEIKICTGDYLHITQPDALQLLVEELPKAEIRMWQSGGKSFHPKAYLFRKAEEGHLIVGSSNLSASALTSGIEWNLHAPPAADEEIFEEGLAQFERIFIHEFTVPINKETVKQYRKTYDHFHREQSIVRTFTEAEEIETMFSEPNDQTQIVVDPPETYITKKEELTPRPAQQEALEALENTLEEEYDKALVVMATGLGKTYLAAFFGKRFKRILFAAHQKELLVQAKKSFLHVMPERSAGLFNADVKEKEADTLFASIFTLGLKHNLESFQPNDFDLIIIDEFHHAAARSYQSVLNYFQPKFLLGITATPDRMDNKDVYSICGGNTAYRIHFIEAIQKQWLAPFVYYGVYDDTDYSALTWLGTRYDEEELLQVQLKEEMAKKIETAWKEHRQTRTIGFCSSIKQAVFLSSYFNSKGWKTAAMHSQMKGYSREEAIQALDSGKLDIIFTVDLFNEGVDIPSVDTLLFVRPTQSLTVFTQQIGRGLRIAEGKSHCVIIDLIGNYRNADIKLQVLDTDPGANNRKKKSVIPTVPENCQIEFDLEAVELLQEMNRKKNPRKDQLYYSYEDLKLELGRRPTYLDFHLKANADSKAIKEFYKSYPGFLHSIYELDEREEEVFLQHQDWFKEVERTSMTKSYKMVVLLYMLSKGQDSWLEPVTPEEAAPFFHSYLTSKEYRKRIDFSDNQGRQLIEYDEKKVAALIAKMPMTKWSGSANGMISFKNNQFRIHIDVEKEHEETLFQWTKQICEYRLHRHFERKGESLDRVQ</sequence>
<keyword evidence="4" id="KW-1185">Reference proteome</keyword>
<evidence type="ECO:0000313" key="4">
    <source>
        <dbReference type="Proteomes" id="UP001619911"/>
    </source>
</evidence>
<protein>
    <submittedName>
        <fullName evidence="3">DEAD/DEAH box helicase family protein</fullName>
    </submittedName>
</protein>
<comment type="caution">
    <text evidence="3">The sequence shown here is derived from an EMBL/GenBank/DDBJ whole genome shotgun (WGS) entry which is preliminary data.</text>
</comment>
<gene>
    <name evidence="3" type="ORF">QYG89_06470</name>
</gene>
<keyword evidence="3" id="KW-0547">Nucleotide-binding</keyword>
<reference evidence="3 4" key="1">
    <citation type="submission" date="2023-07" db="EMBL/GenBank/DDBJ databases">
        <title>Bacillus lucianemedeirus sp. nov, a new species isolated from an immunobiological production facility.</title>
        <authorList>
            <person name="Costa L.V."/>
            <person name="Miranda R.V.S.L."/>
            <person name="Brandao M.L.L."/>
            <person name="Reis C.M.F."/>
            <person name="Frazao A.M."/>
            <person name="Cruz F.V."/>
            <person name="Baio P.V.P."/>
            <person name="Veras J.F.C."/>
            <person name="Ramos J.N."/>
            <person name="Vieira V."/>
        </authorList>
    </citation>
    <scope>NUCLEOTIDE SEQUENCE [LARGE SCALE GENOMIC DNA]</scope>
    <source>
        <strain evidence="3 4">B190/17</strain>
    </source>
</reference>
<dbReference type="CDD" id="cd09205">
    <property type="entry name" value="PLDc_N_DEXD_b3"/>
    <property type="match status" value="1"/>
</dbReference>
<dbReference type="InterPro" id="IPR001650">
    <property type="entry name" value="Helicase_C-like"/>
</dbReference>
<dbReference type="GO" id="GO:0004386">
    <property type="term" value="F:helicase activity"/>
    <property type="evidence" value="ECO:0007669"/>
    <property type="project" value="UniProtKB-KW"/>
</dbReference>
<dbReference type="CDD" id="cd18032">
    <property type="entry name" value="DEXHc_RE_I_III_res"/>
    <property type="match status" value="1"/>
</dbReference>
<dbReference type="EMBL" id="JAUIYO010000003">
    <property type="protein sequence ID" value="MFK2825330.1"/>
    <property type="molecule type" value="Genomic_DNA"/>
</dbReference>
<dbReference type="SMART" id="SM00487">
    <property type="entry name" value="DEXDc"/>
    <property type="match status" value="1"/>
</dbReference>
<evidence type="ECO:0000259" key="1">
    <source>
        <dbReference type="PROSITE" id="PS51192"/>
    </source>
</evidence>
<dbReference type="Pfam" id="PF04851">
    <property type="entry name" value="ResIII"/>
    <property type="match status" value="1"/>
</dbReference>
<dbReference type="PROSITE" id="PS51194">
    <property type="entry name" value="HELICASE_CTER"/>
    <property type="match status" value="1"/>
</dbReference>
<dbReference type="PANTHER" id="PTHR47396:SF1">
    <property type="entry name" value="ATP-DEPENDENT HELICASE IRC3-RELATED"/>
    <property type="match status" value="1"/>
</dbReference>
<dbReference type="Pfam" id="PF00271">
    <property type="entry name" value="Helicase_C"/>
    <property type="match status" value="1"/>
</dbReference>
<dbReference type="SUPFAM" id="SSF52540">
    <property type="entry name" value="P-loop containing nucleoside triphosphate hydrolases"/>
    <property type="match status" value="1"/>
</dbReference>
<dbReference type="PANTHER" id="PTHR47396">
    <property type="entry name" value="TYPE I RESTRICTION ENZYME ECOKI R PROTEIN"/>
    <property type="match status" value="1"/>
</dbReference>
<dbReference type="InterPro" id="IPR014001">
    <property type="entry name" value="Helicase_ATP-bd"/>
</dbReference>
<dbReference type="Pfam" id="PF13091">
    <property type="entry name" value="PLDc_2"/>
    <property type="match status" value="1"/>
</dbReference>
<dbReference type="RefSeq" id="WP_404315808.1">
    <property type="nucleotide sequence ID" value="NZ_JAUIYO010000003.1"/>
</dbReference>
<keyword evidence="3" id="KW-0347">Helicase</keyword>
<proteinExistence type="predicted"/>
<organism evidence="3 4">
    <name type="scientific">Bacillus lumedeiriae</name>
    <dbReference type="NCBI Taxonomy" id="3058829"/>
    <lineage>
        <taxon>Bacteria</taxon>
        <taxon>Bacillati</taxon>
        <taxon>Bacillota</taxon>
        <taxon>Bacilli</taxon>
        <taxon>Bacillales</taxon>
        <taxon>Bacillaceae</taxon>
        <taxon>Bacillus</taxon>
    </lineage>
</organism>
<keyword evidence="3" id="KW-0067">ATP-binding</keyword>
<dbReference type="SUPFAM" id="SSF56024">
    <property type="entry name" value="Phospholipase D/nuclease"/>
    <property type="match status" value="1"/>
</dbReference>
<dbReference type="Proteomes" id="UP001619911">
    <property type="component" value="Unassembled WGS sequence"/>
</dbReference>
<dbReference type="CDD" id="cd18799">
    <property type="entry name" value="SF2_C_EcoAI-like"/>
    <property type="match status" value="1"/>
</dbReference>
<dbReference type="Gene3D" id="3.30.870.10">
    <property type="entry name" value="Endonuclease Chain A"/>
    <property type="match status" value="1"/>
</dbReference>
<dbReference type="InterPro" id="IPR025202">
    <property type="entry name" value="PLD-like_dom"/>
</dbReference>
<dbReference type="PROSITE" id="PS51192">
    <property type="entry name" value="HELICASE_ATP_BIND_1"/>
    <property type="match status" value="1"/>
</dbReference>
<feature type="domain" description="Helicase C-terminal" evidence="2">
    <location>
        <begin position="425"/>
        <end position="578"/>
    </location>
</feature>
<name>A0ABW8I779_9BACI</name>
<evidence type="ECO:0000313" key="3">
    <source>
        <dbReference type="EMBL" id="MFK2825330.1"/>
    </source>
</evidence>
<dbReference type="InterPro" id="IPR050742">
    <property type="entry name" value="Helicase_Restrict-Modif_Enz"/>
</dbReference>
<dbReference type="SMART" id="SM00490">
    <property type="entry name" value="HELICc"/>
    <property type="match status" value="1"/>
</dbReference>
<feature type="domain" description="Helicase ATP-binding" evidence="1">
    <location>
        <begin position="231"/>
        <end position="379"/>
    </location>
</feature>
<dbReference type="InterPro" id="IPR006935">
    <property type="entry name" value="Helicase/UvrB_N"/>
</dbReference>